<dbReference type="EMBL" id="NPHW01006267">
    <property type="protein sequence ID" value="OXV05960.1"/>
    <property type="molecule type" value="Genomic_DNA"/>
</dbReference>
<dbReference type="Proteomes" id="UP000243515">
    <property type="component" value="Unassembled WGS sequence"/>
</dbReference>
<reference evidence="2 3" key="1">
    <citation type="journal article" date="2015" name="Environ. Microbiol.">
        <title>Metagenome sequence of Elaphomyces granulatus from sporocarp tissue reveals Ascomycota ectomycorrhizal fingerprints of genome expansion and a Proteobacteria-rich microbiome.</title>
        <authorList>
            <person name="Quandt C.A."/>
            <person name="Kohler A."/>
            <person name="Hesse C.N."/>
            <person name="Sharpton T.J."/>
            <person name="Martin F."/>
            <person name="Spatafora J.W."/>
        </authorList>
    </citation>
    <scope>NUCLEOTIDE SEQUENCE [LARGE SCALE GENOMIC DNA]</scope>
    <source>
        <strain evidence="2 3">OSC145934</strain>
    </source>
</reference>
<dbReference type="InterPro" id="IPR038906">
    <property type="entry name" value="TTC36"/>
</dbReference>
<gene>
    <name evidence="2" type="ORF">Egran_06271</name>
</gene>
<evidence type="ECO:0000313" key="2">
    <source>
        <dbReference type="EMBL" id="OXV05960.1"/>
    </source>
</evidence>
<dbReference type="AlphaFoldDB" id="A0A232LP68"/>
<organism evidence="2 3">
    <name type="scientific">Elaphomyces granulatus</name>
    <dbReference type="NCBI Taxonomy" id="519963"/>
    <lineage>
        <taxon>Eukaryota</taxon>
        <taxon>Fungi</taxon>
        <taxon>Dikarya</taxon>
        <taxon>Ascomycota</taxon>
        <taxon>Pezizomycotina</taxon>
        <taxon>Eurotiomycetes</taxon>
        <taxon>Eurotiomycetidae</taxon>
        <taxon>Eurotiales</taxon>
        <taxon>Elaphomycetaceae</taxon>
        <taxon>Elaphomyces</taxon>
    </lineage>
</organism>
<accession>A0A232LP68</accession>
<comment type="caution">
    <text evidence="2">The sequence shown here is derived from an EMBL/GenBank/DDBJ whole genome shotgun (WGS) entry which is preliminary data.</text>
</comment>
<sequence length="250" mass="26810">MSSIVSVSTAQPLLSSNDSAVLQALFDAESSPASAVTIDHALPPLPCIPADGNLEALKAREVYAIRQLQHDSSREAIEGVIAELDAVITENPSYPSAHVNRAQALRMLAEGGGHNDGNDGESSLFLPENSDIATRLFADLDQAITLTRPSSPTSPISPLQARILADAHTHRGYLLLKAAKIEPEKRKQGGLVWLQRLESDQLEQMASVDFFSGGRYGNKAAQQLAVQTNPYAKMCGAIVREAMRKEVEGG</sequence>
<dbReference type="PANTHER" id="PTHR21405">
    <property type="entry name" value="CDNA SEQUENCE BC021608"/>
    <property type="match status" value="1"/>
</dbReference>
<dbReference type="GO" id="GO:0006570">
    <property type="term" value="P:tyrosine metabolic process"/>
    <property type="evidence" value="ECO:0007669"/>
    <property type="project" value="TreeGrafter"/>
</dbReference>
<name>A0A232LP68_9EURO</name>
<evidence type="ECO:0000313" key="3">
    <source>
        <dbReference type="Proteomes" id="UP000243515"/>
    </source>
</evidence>
<protein>
    <recommendedName>
        <fullName evidence="4">Tetratricopeptide repeat protein 36</fullName>
    </recommendedName>
</protein>
<dbReference type="OrthoDB" id="1689029at2759"/>
<comment type="similarity">
    <text evidence="1">Belongs to the TTC36 family.</text>
</comment>
<dbReference type="PANTHER" id="PTHR21405:SF0">
    <property type="entry name" value="TETRATRICOPEPTIDE REPEAT PROTEIN 36"/>
    <property type="match status" value="1"/>
</dbReference>
<evidence type="ECO:0008006" key="4">
    <source>
        <dbReference type="Google" id="ProtNLM"/>
    </source>
</evidence>
<proteinExistence type="inferred from homology"/>
<evidence type="ECO:0000256" key="1">
    <source>
        <dbReference type="ARBA" id="ARBA00006995"/>
    </source>
</evidence>
<keyword evidence="3" id="KW-1185">Reference proteome</keyword>